<keyword evidence="5 12" id="KW-0808">Transferase</keyword>
<dbReference type="AlphaFoldDB" id="A0A1W0WUB7"/>
<gene>
    <name evidence="15" type="ORF">BV898_07229</name>
</gene>
<dbReference type="InterPro" id="IPR031481">
    <property type="entry name" value="Glyco_tran_10_N"/>
</dbReference>
<keyword evidence="10" id="KW-0472">Membrane</keyword>
<dbReference type="PANTHER" id="PTHR48438:SF1">
    <property type="entry name" value="ALPHA-(1,3)-FUCOSYLTRANSFERASE C-RELATED"/>
    <property type="match status" value="1"/>
</dbReference>
<feature type="domain" description="Fucosyltransferase N-terminal" evidence="14">
    <location>
        <begin position="66"/>
        <end position="176"/>
    </location>
</feature>
<comment type="caution">
    <text evidence="15">The sequence shown here is derived from an EMBL/GenBank/DDBJ whole genome shotgun (WGS) entry which is preliminary data.</text>
</comment>
<evidence type="ECO:0000256" key="9">
    <source>
        <dbReference type="ARBA" id="ARBA00023034"/>
    </source>
</evidence>
<name>A0A1W0WUB7_HYPEX</name>
<dbReference type="EMBL" id="MTYJ01000046">
    <property type="protein sequence ID" value="OQV18792.1"/>
    <property type="molecule type" value="Genomic_DNA"/>
</dbReference>
<evidence type="ECO:0000256" key="4">
    <source>
        <dbReference type="ARBA" id="ARBA00022676"/>
    </source>
</evidence>
<evidence type="ECO:0000256" key="12">
    <source>
        <dbReference type="RuleBase" id="RU003832"/>
    </source>
</evidence>
<dbReference type="OrthoDB" id="427096at2759"/>
<evidence type="ECO:0000256" key="5">
    <source>
        <dbReference type="ARBA" id="ARBA00022679"/>
    </source>
</evidence>
<dbReference type="PANTHER" id="PTHR48438">
    <property type="entry name" value="ALPHA-(1,3)-FUCOSYLTRANSFERASE C-RELATED"/>
    <property type="match status" value="1"/>
</dbReference>
<comment type="pathway">
    <text evidence="2">Protein modification; protein glycosylation.</text>
</comment>
<evidence type="ECO:0000259" key="14">
    <source>
        <dbReference type="Pfam" id="PF17039"/>
    </source>
</evidence>
<protein>
    <recommendedName>
        <fullName evidence="12">Fucosyltransferase</fullName>
        <ecNumber evidence="12">2.4.1.-</ecNumber>
    </recommendedName>
</protein>
<comment type="similarity">
    <text evidence="3 12">Belongs to the glycosyltransferase 10 family.</text>
</comment>
<dbReference type="FunFam" id="3.40.50.11660:FF:000002">
    <property type="entry name" value="Alpha-(1,3)-fucosyltransferase"/>
    <property type="match status" value="1"/>
</dbReference>
<keyword evidence="4 12" id="KW-0328">Glycosyltransferase</keyword>
<dbReference type="InterPro" id="IPR038577">
    <property type="entry name" value="GT10-like_C_sf"/>
</dbReference>
<evidence type="ECO:0000256" key="3">
    <source>
        <dbReference type="ARBA" id="ARBA00008919"/>
    </source>
</evidence>
<dbReference type="Gene3D" id="3.40.50.11660">
    <property type="entry name" value="Glycosyl transferase family 10, C-terminal domain"/>
    <property type="match status" value="1"/>
</dbReference>
<evidence type="ECO:0000256" key="11">
    <source>
        <dbReference type="ARBA" id="ARBA00023180"/>
    </source>
</evidence>
<dbReference type="Pfam" id="PF00852">
    <property type="entry name" value="Glyco_transf_10"/>
    <property type="match status" value="1"/>
</dbReference>
<accession>A0A1W0WUB7</accession>
<dbReference type="SUPFAM" id="SSF53756">
    <property type="entry name" value="UDP-Glycosyltransferase/glycogen phosphorylase"/>
    <property type="match status" value="1"/>
</dbReference>
<organism evidence="15 16">
    <name type="scientific">Hypsibius exemplaris</name>
    <name type="common">Freshwater tardigrade</name>
    <dbReference type="NCBI Taxonomy" id="2072580"/>
    <lineage>
        <taxon>Eukaryota</taxon>
        <taxon>Metazoa</taxon>
        <taxon>Ecdysozoa</taxon>
        <taxon>Tardigrada</taxon>
        <taxon>Eutardigrada</taxon>
        <taxon>Parachela</taxon>
        <taxon>Hypsibioidea</taxon>
        <taxon>Hypsibiidae</taxon>
        <taxon>Hypsibius</taxon>
    </lineage>
</organism>
<keyword evidence="6 12" id="KW-0812">Transmembrane</keyword>
<dbReference type="InterPro" id="IPR055270">
    <property type="entry name" value="Glyco_tran_10_C"/>
</dbReference>
<evidence type="ECO:0000256" key="1">
    <source>
        <dbReference type="ARBA" id="ARBA00004447"/>
    </source>
</evidence>
<evidence type="ECO:0000256" key="7">
    <source>
        <dbReference type="ARBA" id="ARBA00022968"/>
    </source>
</evidence>
<keyword evidence="9 12" id="KW-0333">Golgi apparatus</keyword>
<feature type="domain" description="Fucosyltransferase C-terminal" evidence="13">
    <location>
        <begin position="215"/>
        <end position="377"/>
    </location>
</feature>
<keyword evidence="11" id="KW-0325">Glycoprotein</keyword>
<keyword evidence="8" id="KW-1133">Transmembrane helix</keyword>
<evidence type="ECO:0000313" key="15">
    <source>
        <dbReference type="EMBL" id="OQV18792.1"/>
    </source>
</evidence>
<dbReference type="Proteomes" id="UP000192578">
    <property type="component" value="Unassembled WGS sequence"/>
</dbReference>
<dbReference type="InterPro" id="IPR001503">
    <property type="entry name" value="Glyco_trans_10"/>
</dbReference>
<dbReference type="UniPathway" id="UPA00378"/>
<dbReference type="GO" id="GO:0008417">
    <property type="term" value="F:fucosyltransferase activity"/>
    <property type="evidence" value="ECO:0007669"/>
    <property type="project" value="InterPro"/>
</dbReference>
<evidence type="ECO:0000259" key="13">
    <source>
        <dbReference type="Pfam" id="PF00852"/>
    </source>
</evidence>
<evidence type="ECO:0000256" key="8">
    <source>
        <dbReference type="ARBA" id="ARBA00022989"/>
    </source>
</evidence>
<keyword evidence="7" id="KW-0735">Signal-anchor</keyword>
<keyword evidence="16" id="KW-1185">Reference proteome</keyword>
<dbReference type="GO" id="GO:0032580">
    <property type="term" value="C:Golgi cisterna membrane"/>
    <property type="evidence" value="ECO:0007669"/>
    <property type="project" value="UniProtKB-SubCell"/>
</dbReference>
<comment type="subcellular location">
    <subcellularLocation>
        <location evidence="1 12">Golgi apparatus</location>
        <location evidence="1 12">Golgi stack membrane</location>
        <topology evidence="1 12">Single-pass type II membrane protein</topology>
    </subcellularLocation>
</comment>
<sequence>MTRHLAPLDIKNVVEILKYPVWGTRLSAICRSPTSTPLTGVESVNNAKFKHESLLSGKITRRPGEPKLILLWDTFADLHLEDGSGMFHRFRCQQTRCSITRDRSLLTESQVVMFHMRETITPEKLPRRPPPEVSQSWVFAMKEPPVYSEFDAAAFNGFFDWTMTYKLDSDIPWPYGGFVKRPKARKVPDYFSEKNGEVDSQLVKDRTGTLSGSVNQSISWIVSRCKSDTKREDFVADLQRHIDVAIYGRCGPLRCSRGNASDACQHVPKHYHFYLAFENSFCPDYCTEKLYKILAIEDRPPIPIVMGGANYSQVAPPNSVIDVGDFRNPAELAVFLREVMADRELYNSFHAWRKEYRVLVWGTPAAMCGLCGKAHESLPAGTVIGPREDLDVFWDKASCQK</sequence>
<reference evidence="16" key="1">
    <citation type="submission" date="2017-01" db="EMBL/GenBank/DDBJ databases">
        <title>Comparative genomics of anhydrobiosis in the tardigrade Hypsibius dujardini.</title>
        <authorList>
            <person name="Yoshida Y."/>
            <person name="Koutsovoulos G."/>
            <person name="Laetsch D."/>
            <person name="Stevens L."/>
            <person name="Kumar S."/>
            <person name="Horikawa D."/>
            <person name="Ishino K."/>
            <person name="Komine S."/>
            <person name="Tomita M."/>
            <person name="Blaxter M."/>
            <person name="Arakawa K."/>
        </authorList>
    </citation>
    <scope>NUCLEOTIDE SEQUENCE [LARGE SCALE GENOMIC DNA]</scope>
    <source>
        <strain evidence="16">Z151</strain>
    </source>
</reference>
<dbReference type="Pfam" id="PF17039">
    <property type="entry name" value="Glyco_tran_10_N"/>
    <property type="match status" value="1"/>
</dbReference>
<evidence type="ECO:0000256" key="6">
    <source>
        <dbReference type="ARBA" id="ARBA00022692"/>
    </source>
</evidence>
<evidence type="ECO:0000256" key="2">
    <source>
        <dbReference type="ARBA" id="ARBA00004922"/>
    </source>
</evidence>
<proteinExistence type="inferred from homology"/>
<evidence type="ECO:0000313" key="16">
    <source>
        <dbReference type="Proteomes" id="UP000192578"/>
    </source>
</evidence>
<evidence type="ECO:0000256" key="10">
    <source>
        <dbReference type="ARBA" id="ARBA00023136"/>
    </source>
</evidence>
<dbReference type="EC" id="2.4.1.-" evidence="12"/>